<reference evidence="2 3" key="1">
    <citation type="submission" date="2019-05" db="EMBL/GenBank/DDBJ databases">
        <title>Another draft genome of Portunus trituberculatus and its Hox gene families provides insights of decapod evolution.</title>
        <authorList>
            <person name="Jeong J.-H."/>
            <person name="Song I."/>
            <person name="Kim S."/>
            <person name="Choi T."/>
            <person name="Kim D."/>
            <person name="Ryu S."/>
            <person name="Kim W."/>
        </authorList>
    </citation>
    <scope>NUCLEOTIDE SEQUENCE [LARGE SCALE GENOMIC DNA]</scope>
    <source>
        <tissue evidence="2">Muscle</tissue>
    </source>
</reference>
<evidence type="ECO:0000313" key="2">
    <source>
        <dbReference type="EMBL" id="MPC38740.1"/>
    </source>
</evidence>
<evidence type="ECO:0000313" key="3">
    <source>
        <dbReference type="Proteomes" id="UP000324222"/>
    </source>
</evidence>
<evidence type="ECO:0000256" key="1">
    <source>
        <dbReference type="SAM" id="MobiDB-lite"/>
    </source>
</evidence>
<organism evidence="2 3">
    <name type="scientific">Portunus trituberculatus</name>
    <name type="common">Swimming crab</name>
    <name type="synonym">Neptunus trituberculatus</name>
    <dbReference type="NCBI Taxonomy" id="210409"/>
    <lineage>
        <taxon>Eukaryota</taxon>
        <taxon>Metazoa</taxon>
        <taxon>Ecdysozoa</taxon>
        <taxon>Arthropoda</taxon>
        <taxon>Crustacea</taxon>
        <taxon>Multicrustacea</taxon>
        <taxon>Malacostraca</taxon>
        <taxon>Eumalacostraca</taxon>
        <taxon>Eucarida</taxon>
        <taxon>Decapoda</taxon>
        <taxon>Pleocyemata</taxon>
        <taxon>Brachyura</taxon>
        <taxon>Eubrachyura</taxon>
        <taxon>Portunoidea</taxon>
        <taxon>Portunidae</taxon>
        <taxon>Portuninae</taxon>
        <taxon>Portunus</taxon>
    </lineage>
</organism>
<protein>
    <submittedName>
        <fullName evidence="2">Uncharacterized protein</fullName>
    </submittedName>
</protein>
<dbReference type="Proteomes" id="UP000324222">
    <property type="component" value="Unassembled WGS sequence"/>
</dbReference>
<feature type="region of interest" description="Disordered" evidence="1">
    <location>
        <begin position="51"/>
        <end position="86"/>
    </location>
</feature>
<accession>A0A5B7EUW0</accession>
<gene>
    <name evidence="2" type="ORF">E2C01_032253</name>
</gene>
<comment type="caution">
    <text evidence="2">The sequence shown here is derived from an EMBL/GenBank/DDBJ whole genome shotgun (WGS) entry which is preliminary data.</text>
</comment>
<proteinExistence type="predicted"/>
<name>A0A5B7EUW0_PORTR</name>
<dbReference type="AlphaFoldDB" id="A0A5B7EUW0"/>
<keyword evidence="3" id="KW-1185">Reference proteome</keyword>
<dbReference type="EMBL" id="VSRR010004157">
    <property type="protein sequence ID" value="MPC38740.1"/>
    <property type="molecule type" value="Genomic_DNA"/>
</dbReference>
<sequence>MNYSAKRGPAGWLSLFVATHLHVIDNHLEEPGQRGAVPVQDPPSLRVTPTLTTVQVDDAEERPPSLKEDTEETEPPSVGDVGGEYDTGEEQAEAAFSLVPALLEPALGSDSCFLTRTSLLTALPSGAPGPL</sequence>